<dbReference type="Proteomes" id="UP001499984">
    <property type="component" value="Unassembled WGS sequence"/>
</dbReference>
<dbReference type="EMBL" id="BAAAZY010000012">
    <property type="protein sequence ID" value="GAA4068575.1"/>
    <property type="molecule type" value="Genomic_DNA"/>
</dbReference>
<evidence type="ECO:0000313" key="2">
    <source>
        <dbReference type="Proteomes" id="UP001499984"/>
    </source>
</evidence>
<accession>A0ABP7VJH0</accession>
<proteinExistence type="predicted"/>
<reference evidence="2" key="1">
    <citation type="journal article" date="2019" name="Int. J. Syst. Evol. Microbiol.">
        <title>The Global Catalogue of Microorganisms (GCM) 10K type strain sequencing project: providing services to taxonomists for standard genome sequencing and annotation.</title>
        <authorList>
            <consortium name="The Broad Institute Genomics Platform"/>
            <consortium name="The Broad Institute Genome Sequencing Center for Infectious Disease"/>
            <person name="Wu L."/>
            <person name="Ma J."/>
        </authorList>
    </citation>
    <scope>NUCLEOTIDE SEQUENCE [LARGE SCALE GENOMIC DNA]</scope>
    <source>
        <strain evidence="2">JCM 16925</strain>
    </source>
</reference>
<sequence>MGPGVPGGPERGHGSLLALGVHGVPAQHGGGEQRLQLGSVEHHGRAGRVAVAHGVRVHTPTAGGPTAALLFTHVCFPFLSDLMCMGFT</sequence>
<comment type="caution">
    <text evidence="1">The sequence shown here is derived from an EMBL/GenBank/DDBJ whole genome shotgun (WGS) entry which is preliminary data.</text>
</comment>
<organism evidence="1 2">
    <name type="scientific">Streptomyces shaanxiensis</name>
    <dbReference type="NCBI Taxonomy" id="653357"/>
    <lineage>
        <taxon>Bacteria</taxon>
        <taxon>Bacillati</taxon>
        <taxon>Actinomycetota</taxon>
        <taxon>Actinomycetes</taxon>
        <taxon>Kitasatosporales</taxon>
        <taxon>Streptomycetaceae</taxon>
        <taxon>Streptomyces</taxon>
    </lineage>
</organism>
<keyword evidence="2" id="KW-1185">Reference proteome</keyword>
<protein>
    <submittedName>
        <fullName evidence="1">Uncharacterized protein</fullName>
    </submittedName>
</protein>
<evidence type="ECO:0000313" key="1">
    <source>
        <dbReference type="EMBL" id="GAA4068575.1"/>
    </source>
</evidence>
<gene>
    <name evidence="1" type="ORF">GCM10022233_50590</name>
</gene>
<name>A0ABP7VJH0_9ACTN</name>